<evidence type="ECO:0000313" key="2">
    <source>
        <dbReference type="EMBL" id="KAJ8098801.1"/>
    </source>
</evidence>
<reference evidence="2" key="1">
    <citation type="submission" date="2023-03" db="EMBL/GenBank/DDBJ databases">
        <title>Near-Complete genome sequence of Lipomyces tetrasporous NRRL Y-64009, an oleaginous yeast capable of growing on lignocellulosic hydrolysates.</title>
        <authorList>
            <consortium name="Lawrence Berkeley National Laboratory"/>
            <person name="Jagtap S.S."/>
            <person name="Liu J.-J."/>
            <person name="Walukiewicz H.E."/>
            <person name="Pangilinan J."/>
            <person name="Lipzen A."/>
            <person name="Ahrendt S."/>
            <person name="Koriabine M."/>
            <person name="Cobaugh K."/>
            <person name="Salamov A."/>
            <person name="Yoshinaga Y."/>
            <person name="Ng V."/>
            <person name="Daum C."/>
            <person name="Grigoriev I.V."/>
            <person name="Slininger P.J."/>
            <person name="Dien B.S."/>
            <person name="Jin Y.-S."/>
            <person name="Rao C.V."/>
        </authorList>
    </citation>
    <scope>NUCLEOTIDE SEQUENCE</scope>
    <source>
        <strain evidence="2">NRRL Y-64009</strain>
    </source>
</reference>
<evidence type="ECO:0000256" key="1">
    <source>
        <dbReference type="SAM" id="MobiDB-lite"/>
    </source>
</evidence>
<name>A0AAD7VRE3_9ASCO</name>
<feature type="compositionally biased region" description="Basic residues" evidence="1">
    <location>
        <begin position="218"/>
        <end position="227"/>
    </location>
</feature>
<protein>
    <submittedName>
        <fullName evidence="2">Uncharacterized protein</fullName>
    </submittedName>
</protein>
<keyword evidence="3" id="KW-1185">Reference proteome</keyword>
<feature type="compositionally biased region" description="Polar residues" evidence="1">
    <location>
        <begin position="11"/>
        <end position="34"/>
    </location>
</feature>
<evidence type="ECO:0000313" key="3">
    <source>
        <dbReference type="Proteomes" id="UP001217417"/>
    </source>
</evidence>
<organism evidence="2 3">
    <name type="scientific">Lipomyces tetrasporus</name>
    <dbReference type="NCBI Taxonomy" id="54092"/>
    <lineage>
        <taxon>Eukaryota</taxon>
        <taxon>Fungi</taxon>
        <taxon>Dikarya</taxon>
        <taxon>Ascomycota</taxon>
        <taxon>Saccharomycotina</taxon>
        <taxon>Lipomycetes</taxon>
        <taxon>Lipomycetales</taxon>
        <taxon>Lipomycetaceae</taxon>
        <taxon>Lipomyces</taxon>
    </lineage>
</organism>
<dbReference type="RefSeq" id="XP_056042251.1">
    <property type="nucleotide sequence ID" value="XM_056189705.1"/>
</dbReference>
<gene>
    <name evidence="2" type="ORF">POJ06DRAFT_277209</name>
</gene>
<dbReference type="EMBL" id="JARPMG010000008">
    <property type="protein sequence ID" value="KAJ8098801.1"/>
    <property type="molecule type" value="Genomic_DNA"/>
</dbReference>
<accession>A0AAD7VRE3</accession>
<feature type="compositionally biased region" description="Acidic residues" evidence="1">
    <location>
        <begin position="1"/>
        <end position="10"/>
    </location>
</feature>
<comment type="caution">
    <text evidence="2">The sequence shown here is derived from an EMBL/GenBank/DDBJ whole genome shotgun (WGS) entry which is preliminary data.</text>
</comment>
<sequence length="650" mass="73302">MSPEVNEGEANENSNKRLTSRSPVYLLSSPSKTKNGNKKRLPLPTRVWTIGDSDKVSQCLNHAETKFEDELYEYGVSYLEMLLSSHFPEAFIPTPPQLSLLFTLISNPKFTTSNIKKRPRLSTIGLDKPDAGTTTSTDTTFEGTAISTTSARLIAKILSSGLSIRDLGFYEIFIIDRSGETLGTHTLRQKRKVKYEGFADSDEDSESESSMKTTQNRGRGRPRGSRKHALDDGEDVDGVIRAKGLKMLWETAEQNLWRIFGWGFRCASAYGMSMSRNADEDGDGDGSRTLEARWPIWKTVIGFLLDILERDWNDAVKIVENSVDQAETDVALKQTLIYSFLRGLELEEYNVRWKAAVASVFSHNSEVDMRQFHPIYPNEVNKKSKSRTVADHGRQIYNNSQIHPYGDAGAVQMRKRALGLKIYDALASVTNCIDRQSFFRELSLYIRDLPLQTYLLFLEAPELAKSSMTEYTALLCDSLLQIMTHCPQLPKNWIYSYENGKQYISRYLQLSPIRSHAAEVQRQAEDVVKVSLIVEALLRTWVKVRKTATGTRTRTMTSSGQPAPGTTILAANSGAECTSSSQTNDGVIADTLMEVVDKGISDRRKIFDEARSRYKGDDNHKWHRLDILLKGTQTRMLSMIDNLKDTGRFV</sequence>
<dbReference type="GeneID" id="80884871"/>
<proteinExistence type="predicted"/>
<feature type="region of interest" description="Disordered" evidence="1">
    <location>
        <begin position="197"/>
        <end position="232"/>
    </location>
</feature>
<feature type="region of interest" description="Disordered" evidence="1">
    <location>
        <begin position="1"/>
        <end position="40"/>
    </location>
</feature>
<dbReference type="AlphaFoldDB" id="A0AAD7VRE3"/>
<dbReference type="Proteomes" id="UP001217417">
    <property type="component" value="Unassembled WGS sequence"/>
</dbReference>